<dbReference type="SUPFAM" id="SSF47413">
    <property type="entry name" value="lambda repressor-like DNA-binding domains"/>
    <property type="match status" value="1"/>
</dbReference>
<dbReference type="Proteomes" id="UP000431092">
    <property type="component" value="Unassembled WGS sequence"/>
</dbReference>
<comment type="caution">
    <text evidence="3">The sequence shown here is derived from an EMBL/GenBank/DDBJ whole genome shotgun (WGS) entry which is preliminary data.</text>
</comment>
<feature type="region of interest" description="Disordered" evidence="1">
    <location>
        <begin position="16"/>
        <end position="36"/>
    </location>
</feature>
<feature type="domain" description="HTH cro/C1-type" evidence="2">
    <location>
        <begin position="42"/>
        <end position="95"/>
    </location>
</feature>
<name>A0A6I3IEZ9_9MICO</name>
<dbReference type="InterPro" id="IPR001387">
    <property type="entry name" value="Cro/C1-type_HTH"/>
</dbReference>
<evidence type="ECO:0000256" key="1">
    <source>
        <dbReference type="SAM" id="MobiDB-lite"/>
    </source>
</evidence>
<reference evidence="3 4" key="1">
    <citation type="submission" date="2019-11" db="EMBL/GenBank/DDBJ databases">
        <title>Whole genome sequencing identifies a novel species of the genus Arsenicicoccus isolated from human blood.</title>
        <authorList>
            <person name="Jeong J.H."/>
            <person name="Kweon O.J."/>
            <person name="Kim H.R."/>
            <person name="Kim T.-H."/>
            <person name="Ha S.-M."/>
            <person name="Lee M.-K."/>
        </authorList>
    </citation>
    <scope>NUCLEOTIDE SEQUENCE [LARGE SCALE GENOMIC DNA]</scope>
    <source>
        <strain evidence="3 4">MKL-02</strain>
    </source>
</reference>
<evidence type="ECO:0000259" key="2">
    <source>
        <dbReference type="PROSITE" id="PS50943"/>
    </source>
</evidence>
<sequence>MTAAAVDRSVKVVDRCGPGVPRPRTGGGAVTDADETSFASRLRRARLEAGMSQGELAGQDLSISYVSHLEAGRREPTPRLTSLFERRLDLPRGYLAGGSWGQGRHDEEVPEVSTADLAALASRVGRMRSGSPAEDLAPEARRAAELALGHDRPEMWWAMTIIEVRALMRTGDYAAAAEAATSLTEHPWVQSQPSLAAEAHTLASKTSRRAADRTAATHHAHRALEASADVGDPALRAEAVIAALATHVLPGDGLVVELETLHHRLAGTHLGGLVAWTIGTHAFEGGDVRGGLRWHQLAATEINPDVDHRDWARFVGATCWMRVSRRVDDDVPELITLARQHLSWLGCTDELADLARTEAQWHEQHGRLSEARRVLDDALRLPGLAGLARGRLRLDRARVLQTADDPEEVALEALSAARDLTLAGDAEGARAAWQLYDEVSTP</sequence>
<organism evidence="3 4">
    <name type="scientific">Arsenicicoccus cauae</name>
    <dbReference type="NCBI Taxonomy" id="2663847"/>
    <lineage>
        <taxon>Bacteria</taxon>
        <taxon>Bacillati</taxon>
        <taxon>Actinomycetota</taxon>
        <taxon>Actinomycetes</taxon>
        <taxon>Micrococcales</taxon>
        <taxon>Intrasporangiaceae</taxon>
        <taxon>Arsenicicoccus</taxon>
    </lineage>
</organism>
<evidence type="ECO:0000313" key="4">
    <source>
        <dbReference type="Proteomes" id="UP000431092"/>
    </source>
</evidence>
<protein>
    <submittedName>
        <fullName evidence="3">Helix-turn-helix domain-containing protein</fullName>
    </submittedName>
</protein>
<accession>A0A6I3IEZ9</accession>
<gene>
    <name evidence="3" type="ORF">GGG17_11395</name>
</gene>
<dbReference type="AlphaFoldDB" id="A0A6I3IEZ9"/>
<dbReference type="GO" id="GO:0003677">
    <property type="term" value="F:DNA binding"/>
    <property type="evidence" value="ECO:0007669"/>
    <property type="project" value="InterPro"/>
</dbReference>
<evidence type="ECO:0000313" key="3">
    <source>
        <dbReference type="EMBL" id="MTB72562.1"/>
    </source>
</evidence>
<dbReference type="PROSITE" id="PS50943">
    <property type="entry name" value="HTH_CROC1"/>
    <property type="match status" value="1"/>
</dbReference>
<dbReference type="Pfam" id="PF13560">
    <property type="entry name" value="HTH_31"/>
    <property type="match status" value="1"/>
</dbReference>
<dbReference type="EMBL" id="WLVL01000039">
    <property type="protein sequence ID" value="MTB72562.1"/>
    <property type="molecule type" value="Genomic_DNA"/>
</dbReference>
<keyword evidence="4" id="KW-1185">Reference proteome</keyword>
<dbReference type="SMART" id="SM00530">
    <property type="entry name" value="HTH_XRE"/>
    <property type="match status" value="1"/>
</dbReference>
<dbReference type="Gene3D" id="1.10.260.40">
    <property type="entry name" value="lambda repressor-like DNA-binding domains"/>
    <property type="match status" value="1"/>
</dbReference>
<dbReference type="CDD" id="cd00093">
    <property type="entry name" value="HTH_XRE"/>
    <property type="match status" value="1"/>
</dbReference>
<proteinExistence type="predicted"/>
<dbReference type="InterPro" id="IPR010982">
    <property type="entry name" value="Lambda_DNA-bd_dom_sf"/>
</dbReference>